<accession>A0ABW2CEG6</accession>
<proteinExistence type="predicted"/>
<organism evidence="2 3">
    <name type="scientific">Actinomadura yumaensis</name>
    <dbReference type="NCBI Taxonomy" id="111807"/>
    <lineage>
        <taxon>Bacteria</taxon>
        <taxon>Bacillati</taxon>
        <taxon>Actinomycetota</taxon>
        <taxon>Actinomycetes</taxon>
        <taxon>Streptosporangiales</taxon>
        <taxon>Thermomonosporaceae</taxon>
        <taxon>Actinomadura</taxon>
    </lineage>
</organism>
<reference evidence="3" key="1">
    <citation type="journal article" date="2019" name="Int. J. Syst. Evol. Microbiol.">
        <title>The Global Catalogue of Microorganisms (GCM) 10K type strain sequencing project: providing services to taxonomists for standard genome sequencing and annotation.</title>
        <authorList>
            <consortium name="The Broad Institute Genomics Platform"/>
            <consortium name="The Broad Institute Genome Sequencing Center for Infectious Disease"/>
            <person name="Wu L."/>
            <person name="Ma J."/>
        </authorList>
    </citation>
    <scope>NUCLEOTIDE SEQUENCE [LARGE SCALE GENOMIC DNA]</scope>
    <source>
        <strain evidence="3">JCM 3369</strain>
    </source>
</reference>
<keyword evidence="1" id="KW-1133">Transmembrane helix</keyword>
<feature type="transmembrane region" description="Helical" evidence="1">
    <location>
        <begin position="18"/>
        <end position="41"/>
    </location>
</feature>
<dbReference type="RefSeq" id="WP_160823923.1">
    <property type="nucleotide sequence ID" value="NZ_JBHSXE010000001.1"/>
</dbReference>
<comment type="caution">
    <text evidence="2">The sequence shown here is derived from an EMBL/GenBank/DDBJ whole genome shotgun (WGS) entry which is preliminary data.</text>
</comment>
<evidence type="ECO:0000256" key="1">
    <source>
        <dbReference type="SAM" id="Phobius"/>
    </source>
</evidence>
<dbReference type="EMBL" id="JBHSXS010000002">
    <property type="protein sequence ID" value="MFC6879266.1"/>
    <property type="molecule type" value="Genomic_DNA"/>
</dbReference>
<feature type="transmembrane region" description="Helical" evidence="1">
    <location>
        <begin position="222"/>
        <end position="241"/>
    </location>
</feature>
<dbReference type="Proteomes" id="UP001596380">
    <property type="component" value="Unassembled WGS sequence"/>
</dbReference>
<keyword evidence="3" id="KW-1185">Reference proteome</keyword>
<feature type="transmembrane region" description="Helical" evidence="1">
    <location>
        <begin position="61"/>
        <end position="82"/>
    </location>
</feature>
<feature type="transmembrane region" description="Helical" evidence="1">
    <location>
        <begin position="141"/>
        <end position="161"/>
    </location>
</feature>
<feature type="transmembrane region" description="Helical" evidence="1">
    <location>
        <begin position="191"/>
        <end position="210"/>
    </location>
</feature>
<keyword evidence="1" id="KW-0812">Transmembrane</keyword>
<feature type="transmembrane region" description="Helical" evidence="1">
    <location>
        <begin position="89"/>
        <end position="108"/>
    </location>
</feature>
<evidence type="ECO:0000313" key="2">
    <source>
        <dbReference type="EMBL" id="MFC6879266.1"/>
    </source>
</evidence>
<feature type="transmembrane region" description="Helical" evidence="1">
    <location>
        <begin position="168"/>
        <end position="185"/>
    </location>
</feature>
<keyword evidence="1" id="KW-0472">Membrane</keyword>
<protein>
    <recommendedName>
        <fullName evidence="4">DUF998 domain-containing protein</fullName>
    </recommendedName>
</protein>
<gene>
    <name evidence="2" type="ORF">ACFQKB_05755</name>
</gene>
<sequence length="242" mass="25150">MSSTQPSTHLALAFPGRWLAGTSLVLGPVLLLAGVLLRARFHFFFPDQLAAYDRHPTLMTASYSCFAAGTVALCPAVSALATRIAATRPTLAAFGGGLALLGLFARTFHAGADHLAFQLVDTQGRRSATTAVAGSYQAFHIFQYASFAIMLGWLVLAVGAWRSGVLGPMRCLALALMALLPLGILKGTTPLSIVGTAGLCVALVPLGLATLRDGPRPARRSLAWFGIAALAVTTLGFVSSLG</sequence>
<evidence type="ECO:0008006" key="4">
    <source>
        <dbReference type="Google" id="ProtNLM"/>
    </source>
</evidence>
<evidence type="ECO:0000313" key="3">
    <source>
        <dbReference type="Proteomes" id="UP001596380"/>
    </source>
</evidence>
<name>A0ABW2CEG6_9ACTN</name>